<dbReference type="SUPFAM" id="SSF47413">
    <property type="entry name" value="lambda repressor-like DNA-binding domains"/>
    <property type="match status" value="1"/>
</dbReference>
<sequence length="336" mass="37859">MSIVSNNIKYLRKLSGLTQEQFANKIDIKRSLLGAYEEARANPNLTNLENMASAFGISVDNLIKSDLRQSAEKSELSLPFTRSTQMTVSHSGMVSAPRKPVVTEFRQQEKPEAILKNESTVEVAKQLSQPLPDPVHRQETKIPDAARDGGQASYKANNEGQVPVFNNSYSADQSALPVAKTFPIIQLVSVQQQQEYIRHHQNPSFVASLPPFQLPNLPWDYYRAFEIGNDFTYPGALLVGSFIRNWYDIRPDVNYIFLLKNEGIVYRKAINEVQANGSFRLISDLNTIPAIHARLSDILEVWEVKAFVSIQMPAVIPSMEKIGQLVDELTKELQRK</sequence>
<dbReference type="CDD" id="cd00093">
    <property type="entry name" value="HTH_XRE"/>
    <property type="match status" value="1"/>
</dbReference>
<feature type="domain" description="HTH cro/C1-type" evidence="2">
    <location>
        <begin position="8"/>
        <end position="62"/>
    </location>
</feature>
<dbReference type="GO" id="GO:0003677">
    <property type="term" value="F:DNA binding"/>
    <property type="evidence" value="ECO:0007669"/>
    <property type="project" value="UniProtKB-KW"/>
</dbReference>
<reference evidence="3 4" key="1">
    <citation type="submission" date="2018-07" db="EMBL/GenBank/DDBJ databases">
        <title>Dyadobacter roseus sp. nov., isolated from rose rhizosphere soil.</title>
        <authorList>
            <person name="Chen L."/>
        </authorList>
    </citation>
    <scope>NUCLEOTIDE SEQUENCE [LARGE SCALE GENOMIC DNA]</scope>
    <source>
        <strain evidence="3 4">RS19</strain>
    </source>
</reference>
<dbReference type="RefSeq" id="WP_115828777.1">
    <property type="nucleotide sequence ID" value="NZ_QNUL01000001.1"/>
</dbReference>
<dbReference type="InterPro" id="IPR010982">
    <property type="entry name" value="Lambda_DNA-bd_dom_sf"/>
</dbReference>
<dbReference type="PROSITE" id="PS50943">
    <property type="entry name" value="HTH_CROC1"/>
    <property type="match status" value="1"/>
</dbReference>
<dbReference type="PANTHER" id="PTHR46558">
    <property type="entry name" value="TRACRIPTIONAL REGULATORY PROTEIN-RELATED-RELATED"/>
    <property type="match status" value="1"/>
</dbReference>
<dbReference type="Pfam" id="PF01381">
    <property type="entry name" value="HTH_3"/>
    <property type="match status" value="1"/>
</dbReference>
<dbReference type="Gene3D" id="1.10.260.40">
    <property type="entry name" value="lambda repressor-like DNA-binding domains"/>
    <property type="match status" value="1"/>
</dbReference>
<dbReference type="SMART" id="SM00530">
    <property type="entry name" value="HTH_XRE"/>
    <property type="match status" value="1"/>
</dbReference>
<keyword evidence="4" id="KW-1185">Reference proteome</keyword>
<evidence type="ECO:0000313" key="3">
    <source>
        <dbReference type="EMBL" id="REA64169.1"/>
    </source>
</evidence>
<comment type="caution">
    <text evidence="3">The sequence shown here is derived from an EMBL/GenBank/DDBJ whole genome shotgun (WGS) entry which is preliminary data.</text>
</comment>
<evidence type="ECO:0000313" key="4">
    <source>
        <dbReference type="Proteomes" id="UP000256373"/>
    </source>
</evidence>
<dbReference type="Proteomes" id="UP000256373">
    <property type="component" value="Unassembled WGS sequence"/>
</dbReference>
<name>A0A3D8YH50_9BACT</name>
<dbReference type="OrthoDB" id="3831186at2"/>
<dbReference type="InterPro" id="IPR001387">
    <property type="entry name" value="Cro/C1-type_HTH"/>
</dbReference>
<gene>
    <name evidence="3" type="ORF">DSL64_01030</name>
</gene>
<evidence type="ECO:0000259" key="2">
    <source>
        <dbReference type="PROSITE" id="PS50943"/>
    </source>
</evidence>
<accession>A0A3D8YH50</accession>
<evidence type="ECO:0000256" key="1">
    <source>
        <dbReference type="ARBA" id="ARBA00023125"/>
    </source>
</evidence>
<dbReference type="EMBL" id="QNUL01000001">
    <property type="protein sequence ID" value="REA64169.1"/>
    <property type="molecule type" value="Genomic_DNA"/>
</dbReference>
<organism evidence="3 4">
    <name type="scientific">Dyadobacter luteus</name>
    <dbReference type="NCBI Taxonomy" id="2259619"/>
    <lineage>
        <taxon>Bacteria</taxon>
        <taxon>Pseudomonadati</taxon>
        <taxon>Bacteroidota</taxon>
        <taxon>Cytophagia</taxon>
        <taxon>Cytophagales</taxon>
        <taxon>Spirosomataceae</taxon>
        <taxon>Dyadobacter</taxon>
    </lineage>
</organism>
<protein>
    <submittedName>
        <fullName evidence="3">Transcriptional regulator</fullName>
    </submittedName>
</protein>
<dbReference type="AlphaFoldDB" id="A0A3D8YH50"/>
<dbReference type="PANTHER" id="PTHR46558:SF11">
    <property type="entry name" value="HTH-TYPE TRANSCRIPTIONAL REGULATOR XRE"/>
    <property type="match status" value="1"/>
</dbReference>
<proteinExistence type="predicted"/>
<keyword evidence="1" id="KW-0238">DNA-binding</keyword>